<dbReference type="Pfam" id="PF08545">
    <property type="entry name" value="ACP_syn_III"/>
    <property type="match status" value="1"/>
</dbReference>
<gene>
    <name evidence="2" type="ORF">KM029_25300</name>
</gene>
<dbReference type="InterPro" id="IPR013751">
    <property type="entry name" value="ACP_syn_III_N"/>
</dbReference>
<dbReference type="Gene3D" id="3.40.47.10">
    <property type="match status" value="1"/>
</dbReference>
<reference evidence="2 3" key="1">
    <citation type="submission" date="2021-05" db="EMBL/GenBank/DDBJ databases">
        <title>Comparative genomic studies on the polysaccharide-degrading batcterial strains of the Flammeovirga genus.</title>
        <authorList>
            <person name="Zewei F."/>
            <person name="Zheng Z."/>
            <person name="Yu L."/>
            <person name="Ruyue G."/>
            <person name="Yanhong M."/>
            <person name="Yuanyuan C."/>
            <person name="Jingyan G."/>
            <person name="Wenjun H."/>
        </authorList>
    </citation>
    <scope>NUCLEOTIDE SEQUENCE [LARGE SCALE GENOMIC DNA]</scope>
    <source>
        <strain evidence="2 3">YS10</strain>
        <plasmid evidence="2 3">p1</plasmid>
    </source>
</reference>
<feature type="domain" description="Beta-ketoacyl-[acyl-carrier-protein] synthase III N-terminal" evidence="1">
    <location>
        <begin position="116"/>
        <end position="177"/>
    </location>
</feature>
<evidence type="ECO:0000313" key="3">
    <source>
        <dbReference type="Proteomes" id="UP000682802"/>
    </source>
</evidence>
<dbReference type="PANTHER" id="PTHR34069">
    <property type="entry name" value="3-OXOACYL-[ACYL-CARRIER-PROTEIN] SYNTHASE 3"/>
    <property type="match status" value="1"/>
</dbReference>
<geneLocation type="plasmid" evidence="2 3">
    <name>p1</name>
</geneLocation>
<dbReference type="EMBL" id="CP076130">
    <property type="protein sequence ID" value="QWG10703.1"/>
    <property type="molecule type" value="Genomic_DNA"/>
</dbReference>
<dbReference type="Proteomes" id="UP000682802">
    <property type="component" value="Plasmid p1"/>
</dbReference>
<evidence type="ECO:0000313" key="2">
    <source>
        <dbReference type="EMBL" id="QWG10703.1"/>
    </source>
</evidence>
<keyword evidence="3" id="KW-1185">Reference proteome</keyword>
<dbReference type="RefSeq" id="WP_144077193.1">
    <property type="nucleotide sequence ID" value="NZ_CP076130.1"/>
</dbReference>
<dbReference type="PANTHER" id="PTHR34069:SF3">
    <property type="entry name" value="ACYL-COA:ACYL-COA ALKYLTRANSFERASE"/>
    <property type="match status" value="1"/>
</dbReference>
<evidence type="ECO:0000259" key="1">
    <source>
        <dbReference type="Pfam" id="PF08545"/>
    </source>
</evidence>
<organism evidence="2 3">
    <name type="scientific">Flammeovirga kamogawensis</name>
    <dbReference type="NCBI Taxonomy" id="373891"/>
    <lineage>
        <taxon>Bacteria</taxon>
        <taxon>Pseudomonadati</taxon>
        <taxon>Bacteroidota</taxon>
        <taxon>Cytophagia</taxon>
        <taxon>Cytophagales</taxon>
        <taxon>Flammeovirgaceae</taxon>
        <taxon>Flammeovirga</taxon>
    </lineage>
</organism>
<accession>A0ABX8H4S2</accession>
<name>A0ABX8H4S2_9BACT</name>
<dbReference type="InterPro" id="IPR016039">
    <property type="entry name" value="Thiolase-like"/>
</dbReference>
<protein>
    <recommendedName>
        <fullName evidence="1">Beta-ketoacyl-[acyl-carrier-protein] synthase III N-terminal domain-containing protein</fullName>
    </recommendedName>
</protein>
<dbReference type="SUPFAM" id="SSF53901">
    <property type="entry name" value="Thiolase-like"/>
    <property type="match status" value="1"/>
</dbReference>
<proteinExistence type="predicted"/>
<keyword evidence="2" id="KW-0614">Plasmid</keyword>
<sequence length="335" mass="36865">MNPRIIGQGYSVPTKIRYNDDPIFDTIKGDNGLFKGYKERRVLLNDESISEHMVVACNKALQNANICSDAIDYFIGYGSISTYRAPNIMAKCHAELSLPSNCTILPINNEFNQVNIAIMLASNLISSGEAETILIGVGSNWTKHVDYTSSACVSASDAAAALVVSKSNDSTLFKYIDSVSITDTNDYGSMFSSSDVIGTKKLNQPILSDINLYTSPYFHLTEQGVNVFKEFGMNKPIEAVTNLLQRNNLTASQITLISHQASSVLMDFWENGNDQIKGIEPNQYINTIQEYANMTLATVAFNLAFKLSEIINNHLVLLTVGLDQQTTALLLTRNT</sequence>